<evidence type="ECO:0000256" key="2">
    <source>
        <dbReference type="ARBA" id="ARBA00023015"/>
    </source>
</evidence>
<evidence type="ECO:0000259" key="5">
    <source>
        <dbReference type="PROSITE" id="PS50931"/>
    </source>
</evidence>
<dbReference type="EMBL" id="VFPH01000002">
    <property type="protein sequence ID" value="TQM37234.1"/>
    <property type="molecule type" value="Genomic_DNA"/>
</dbReference>
<dbReference type="SUPFAM" id="SSF53850">
    <property type="entry name" value="Periplasmic binding protein-like II"/>
    <property type="match status" value="1"/>
</dbReference>
<dbReference type="InterPro" id="IPR036388">
    <property type="entry name" value="WH-like_DNA-bd_sf"/>
</dbReference>
<dbReference type="InterPro" id="IPR000847">
    <property type="entry name" value="LysR_HTH_N"/>
</dbReference>
<evidence type="ECO:0000256" key="4">
    <source>
        <dbReference type="ARBA" id="ARBA00023163"/>
    </source>
</evidence>
<sequence>MDVQRLRVLRELADRGSVTAVATALSFTPSAISQQLKALAEEVGVPLTEPAGRGLRLTDAGHVLVAEAEGVLTALARAEAAVERLRTEPRGLVRVALFPSGARMLLPGLLRRLDAVPGISLVCRDVDMTPADVPALAADFDVVVSHRDETAPPPPTDRWVVVPLLREPLDVALPPGHRLARRRRLRLEELADEEWISVGVGWPVDDVLRSLAVSTGATPRVVQRINDFAVTEELVAAGHGIALLPRYSTDDRGGRRLVCRPLAGVRAGRLVEAVLRTSTAERPAVRTVLDALRAEARTLTEGRTRSPRDR</sequence>
<organism evidence="6 7">
    <name type="scientific">Pseudonocardia cypriaca</name>
    <dbReference type="NCBI Taxonomy" id="882449"/>
    <lineage>
        <taxon>Bacteria</taxon>
        <taxon>Bacillati</taxon>
        <taxon>Actinomycetota</taxon>
        <taxon>Actinomycetes</taxon>
        <taxon>Pseudonocardiales</taxon>
        <taxon>Pseudonocardiaceae</taxon>
        <taxon>Pseudonocardia</taxon>
    </lineage>
</organism>
<comment type="caution">
    <text evidence="6">The sequence shown here is derived from an EMBL/GenBank/DDBJ whole genome shotgun (WGS) entry which is preliminary data.</text>
</comment>
<comment type="similarity">
    <text evidence="1">Belongs to the LysR transcriptional regulatory family.</text>
</comment>
<dbReference type="InterPro" id="IPR011991">
    <property type="entry name" value="ArsR-like_HTH"/>
</dbReference>
<feature type="domain" description="HTH lysR-type" evidence="5">
    <location>
        <begin position="1"/>
        <end position="58"/>
    </location>
</feature>
<proteinExistence type="inferred from homology"/>
<dbReference type="PROSITE" id="PS50931">
    <property type="entry name" value="HTH_LYSR"/>
    <property type="match status" value="1"/>
</dbReference>
<evidence type="ECO:0000313" key="6">
    <source>
        <dbReference type="EMBL" id="TQM37234.1"/>
    </source>
</evidence>
<gene>
    <name evidence="6" type="ORF">FB388_4441</name>
</gene>
<dbReference type="GO" id="GO:0003700">
    <property type="term" value="F:DNA-binding transcription factor activity"/>
    <property type="evidence" value="ECO:0007669"/>
    <property type="project" value="InterPro"/>
</dbReference>
<dbReference type="PANTHER" id="PTHR30346:SF29">
    <property type="entry name" value="LYSR SUBSTRATE-BINDING"/>
    <property type="match status" value="1"/>
</dbReference>
<evidence type="ECO:0000256" key="1">
    <source>
        <dbReference type="ARBA" id="ARBA00009437"/>
    </source>
</evidence>
<name>A0A543FU17_9PSEU</name>
<dbReference type="Gene3D" id="3.40.190.10">
    <property type="entry name" value="Periplasmic binding protein-like II"/>
    <property type="match status" value="2"/>
</dbReference>
<dbReference type="InterPro" id="IPR036390">
    <property type="entry name" value="WH_DNA-bd_sf"/>
</dbReference>
<dbReference type="Pfam" id="PF03466">
    <property type="entry name" value="LysR_substrate"/>
    <property type="match status" value="1"/>
</dbReference>
<dbReference type="AlphaFoldDB" id="A0A543FU17"/>
<dbReference type="Proteomes" id="UP000319818">
    <property type="component" value="Unassembled WGS sequence"/>
</dbReference>
<keyword evidence="7" id="KW-1185">Reference proteome</keyword>
<evidence type="ECO:0000256" key="3">
    <source>
        <dbReference type="ARBA" id="ARBA00023125"/>
    </source>
</evidence>
<dbReference type="GO" id="GO:0003677">
    <property type="term" value="F:DNA binding"/>
    <property type="evidence" value="ECO:0007669"/>
    <property type="project" value="UniProtKB-KW"/>
</dbReference>
<dbReference type="SUPFAM" id="SSF46785">
    <property type="entry name" value="Winged helix' DNA-binding domain"/>
    <property type="match status" value="1"/>
</dbReference>
<evidence type="ECO:0000313" key="7">
    <source>
        <dbReference type="Proteomes" id="UP000319818"/>
    </source>
</evidence>
<dbReference type="Pfam" id="PF00126">
    <property type="entry name" value="HTH_1"/>
    <property type="match status" value="1"/>
</dbReference>
<dbReference type="PANTHER" id="PTHR30346">
    <property type="entry name" value="TRANSCRIPTIONAL DUAL REGULATOR HCAR-RELATED"/>
    <property type="match status" value="1"/>
</dbReference>
<dbReference type="GO" id="GO:0032993">
    <property type="term" value="C:protein-DNA complex"/>
    <property type="evidence" value="ECO:0007669"/>
    <property type="project" value="TreeGrafter"/>
</dbReference>
<dbReference type="RefSeq" id="WP_142104084.1">
    <property type="nucleotide sequence ID" value="NZ_VFPH01000002.1"/>
</dbReference>
<reference evidence="6 7" key="1">
    <citation type="submission" date="2019-06" db="EMBL/GenBank/DDBJ databases">
        <title>Sequencing the genomes of 1000 actinobacteria strains.</title>
        <authorList>
            <person name="Klenk H.-P."/>
        </authorList>
    </citation>
    <scope>NUCLEOTIDE SEQUENCE [LARGE SCALE GENOMIC DNA]</scope>
    <source>
        <strain evidence="6 7">DSM 45511</strain>
    </source>
</reference>
<dbReference type="OrthoDB" id="4131546at2"/>
<dbReference type="Gene3D" id="1.10.10.10">
    <property type="entry name" value="Winged helix-like DNA-binding domain superfamily/Winged helix DNA-binding domain"/>
    <property type="match status" value="1"/>
</dbReference>
<accession>A0A543FU17</accession>
<dbReference type="InterPro" id="IPR005119">
    <property type="entry name" value="LysR_subst-bd"/>
</dbReference>
<keyword evidence="4" id="KW-0804">Transcription</keyword>
<dbReference type="CDD" id="cd00090">
    <property type="entry name" value="HTH_ARSR"/>
    <property type="match status" value="1"/>
</dbReference>
<protein>
    <submittedName>
        <fullName evidence="6">DNA-binding transcriptional LysR family regulator</fullName>
    </submittedName>
</protein>
<keyword evidence="2" id="KW-0805">Transcription regulation</keyword>
<keyword evidence="3 6" id="KW-0238">DNA-binding</keyword>